<evidence type="ECO:0000313" key="1">
    <source>
        <dbReference type="EMBL" id="KAJ7522866.1"/>
    </source>
</evidence>
<comment type="caution">
    <text evidence="1">The sequence shown here is derived from an EMBL/GenBank/DDBJ whole genome shotgun (WGS) entry which is preliminary data.</text>
</comment>
<protein>
    <submittedName>
        <fullName evidence="1">Uncharacterized protein</fullName>
    </submittedName>
</protein>
<dbReference type="Proteomes" id="UP001162992">
    <property type="component" value="Chromosome 18"/>
</dbReference>
<sequence>MALRNKYWVLRHGRSIPNERGLIVSHLSNGVLPEYGLAPEGILQAQAAGELFFKELENLGMQRVCIFTSPFSRTRETAEAVAGVLKSLLGEQCMNLQIQVMDELRERYFGPPLELQSHEHYPEIWDIDAHNPMVAPDGGESAADVAERLTSVLPRIENDLKGCAVLIVSHGDTLQILQTIVQAVLANKSNGHGQDGLQCRHFDGVVNSSLLSQHRNFSLLTGELRRLV</sequence>
<keyword evidence="2" id="KW-1185">Reference proteome</keyword>
<name>A0ACC2AZB6_DIPCM</name>
<proteinExistence type="predicted"/>
<dbReference type="EMBL" id="CM055109">
    <property type="protein sequence ID" value="KAJ7522866.1"/>
    <property type="molecule type" value="Genomic_DNA"/>
</dbReference>
<organism evidence="1 2">
    <name type="scientific">Diphasiastrum complanatum</name>
    <name type="common">Issler's clubmoss</name>
    <name type="synonym">Lycopodium complanatum</name>
    <dbReference type="NCBI Taxonomy" id="34168"/>
    <lineage>
        <taxon>Eukaryota</taxon>
        <taxon>Viridiplantae</taxon>
        <taxon>Streptophyta</taxon>
        <taxon>Embryophyta</taxon>
        <taxon>Tracheophyta</taxon>
        <taxon>Lycopodiopsida</taxon>
        <taxon>Lycopodiales</taxon>
        <taxon>Lycopodiaceae</taxon>
        <taxon>Lycopodioideae</taxon>
        <taxon>Diphasiastrum</taxon>
    </lineage>
</organism>
<reference evidence="2" key="1">
    <citation type="journal article" date="2024" name="Proc. Natl. Acad. Sci. U.S.A.">
        <title>Extraordinary preservation of gene collinearity over three hundred million years revealed in homosporous lycophytes.</title>
        <authorList>
            <person name="Li C."/>
            <person name="Wickell D."/>
            <person name="Kuo L.Y."/>
            <person name="Chen X."/>
            <person name="Nie B."/>
            <person name="Liao X."/>
            <person name="Peng D."/>
            <person name="Ji J."/>
            <person name="Jenkins J."/>
            <person name="Williams M."/>
            <person name="Shu S."/>
            <person name="Plott C."/>
            <person name="Barry K."/>
            <person name="Rajasekar S."/>
            <person name="Grimwood J."/>
            <person name="Han X."/>
            <person name="Sun S."/>
            <person name="Hou Z."/>
            <person name="He W."/>
            <person name="Dai G."/>
            <person name="Sun C."/>
            <person name="Schmutz J."/>
            <person name="Leebens-Mack J.H."/>
            <person name="Li F.W."/>
            <person name="Wang L."/>
        </authorList>
    </citation>
    <scope>NUCLEOTIDE SEQUENCE [LARGE SCALE GENOMIC DNA]</scope>
    <source>
        <strain evidence="2">cv. PW_Plant_1</strain>
    </source>
</reference>
<accession>A0ACC2AZB6</accession>
<gene>
    <name evidence="1" type="ORF">O6H91_18G029900</name>
</gene>
<evidence type="ECO:0000313" key="2">
    <source>
        <dbReference type="Proteomes" id="UP001162992"/>
    </source>
</evidence>